<reference evidence="1 2" key="1">
    <citation type="journal article" date="2016" name="Sci. Rep.">
        <title>Metabolic traits of an uncultured archaeal lineage -MSBL1- from brine pools of the Red Sea.</title>
        <authorList>
            <person name="Mwirichia R."/>
            <person name="Alam I."/>
            <person name="Rashid M."/>
            <person name="Vinu M."/>
            <person name="Ba-Alawi W."/>
            <person name="Anthony Kamau A."/>
            <person name="Kamanda Ngugi D."/>
            <person name="Goker M."/>
            <person name="Klenk H.P."/>
            <person name="Bajic V."/>
            <person name="Stingl U."/>
        </authorList>
    </citation>
    <scope>NUCLEOTIDE SEQUENCE [LARGE SCALE GENOMIC DNA]</scope>
    <source>
        <strain evidence="1">SCGC-AAA259E17</strain>
    </source>
</reference>
<dbReference type="AlphaFoldDB" id="A0A133UBE8"/>
<sequence>MDFVGRKGREAAAMPEPLFIQTAFRIEPLRGIRDSRLLSMSSNGEAVLPRTSAGNFEPGDEIVLNSAVDRMPEGWIVKQIYERVGD</sequence>
<gene>
    <name evidence="1" type="ORF">AKJ64_04695</name>
</gene>
<accession>A0A133UBE8</accession>
<evidence type="ECO:0000313" key="2">
    <source>
        <dbReference type="Proteomes" id="UP000070373"/>
    </source>
</evidence>
<name>A0A133UBE8_9EURY</name>
<comment type="caution">
    <text evidence="1">The sequence shown here is derived from an EMBL/GenBank/DDBJ whole genome shotgun (WGS) entry which is preliminary data.</text>
</comment>
<evidence type="ECO:0000313" key="1">
    <source>
        <dbReference type="EMBL" id="KXA91516.1"/>
    </source>
</evidence>
<protein>
    <submittedName>
        <fullName evidence="1">Uncharacterized protein</fullName>
    </submittedName>
</protein>
<dbReference type="Proteomes" id="UP000070373">
    <property type="component" value="Unassembled WGS sequence"/>
</dbReference>
<proteinExistence type="predicted"/>
<organism evidence="1 2">
    <name type="scientific">candidate division MSBL1 archaeon SCGC-AAA259E17</name>
    <dbReference type="NCBI Taxonomy" id="1698263"/>
    <lineage>
        <taxon>Archaea</taxon>
        <taxon>Methanobacteriati</taxon>
        <taxon>Methanobacteriota</taxon>
        <taxon>candidate division MSBL1</taxon>
    </lineage>
</organism>
<dbReference type="EMBL" id="LHXN01000109">
    <property type="protein sequence ID" value="KXA91516.1"/>
    <property type="molecule type" value="Genomic_DNA"/>
</dbReference>
<keyword evidence="2" id="KW-1185">Reference proteome</keyword>